<proteinExistence type="predicted"/>
<dbReference type="Pfam" id="PF10544">
    <property type="entry name" value="T5orf172"/>
    <property type="match status" value="1"/>
</dbReference>
<sequence>MVSFFDTLPEPVRRAVLAAMQVLVPPSSVRLTPPRARNPDFLDRAQAHLNTRVYKDGAPGHVYAGNEPDRGSVKLGYSTQIDVRLVNHMVRCGGYLWLFAYQTPTPKLLESLVHCTLKDLGVHERPRSCPGCHSQHREYFSPALDLDVYEDIVVYWLTALEQPILFLMYVSHRQRKNMPTVGFLPDTNNDNDCLFAANIVITILVHKDGPNISK</sequence>
<evidence type="ECO:0000313" key="2">
    <source>
        <dbReference type="EMBL" id="KAJ7650530.1"/>
    </source>
</evidence>
<keyword evidence="3" id="KW-1185">Reference proteome</keyword>
<accession>A0AAD7CJM8</accession>
<name>A0AAD7CJM8_9AGAR</name>
<reference evidence="2" key="1">
    <citation type="submission" date="2023-03" db="EMBL/GenBank/DDBJ databases">
        <title>Massive genome expansion in bonnet fungi (Mycena s.s.) driven by repeated elements and novel gene families across ecological guilds.</title>
        <authorList>
            <consortium name="Lawrence Berkeley National Laboratory"/>
            <person name="Harder C.B."/>
            <person name="Miyauchi S."/>
            <person name="Viragh M."/>
            <person name="Kuo A."/>
            <person name="Thoen E."/>
            <person name="Andreopoulos B."/>
            <person name="Lu D."/>
            <person name="Skrede I."/>
            <person name="Drula E."/>
            <person name="Henrissat B."/>
            <person name="Morin E."/>
            <person name="Kohler A."/>
            <person name="Barry K."/>
            <person name="LaButti K."/>
            <person name="Morin E."/>
            <person name="Salamov A."/>
            <person name="Lipzen A."/>
            <person name="Mereny Z."/>
            <person name="Hegedus B."/>
            <person name="Baldrian P."/>
            <person name="Stursova M."/>
            <person name="Weitz H."/>
            <person name="Taylor A."/>
            <person name="Grigoriev I.V."/>
            <person name="Nagy L.G."/>
            <person name="Martin F."/>
            <person name="Kauserud H."/>
        </authorList>
    </citation>
    <scope>NUCLEOTIDE SEQUENCE</scope>
    <source>
        <strain evidence="2">9284</strain>
    </source>
</reference>
<dbReference type="InterPro" id="IPR018306">
    <property type="entry name" value="Phage_T5_Orf172_DNA-bd"/>
</dbReference>
<feature type="domain" description="Bacteriophage T5 Orf172 DNA-binding" evidence="1">
    <location>
        <begin position="60"/>
        <end position="153"/>
    </location>
</feature>
<evidence type="ECO:0000313" key="3">
    <source>
        <dbReference type="Proteomes" id="UP001221142"/>
    </source>
</evidence>
<gene>
    <name evidence="2" type="ORF">FB45DRAFT_1017924</name>
</gene>
<dbReference type="Proteomes" id="UP001221142">
    <property type="component" value="Unassembled WGS sequence"/>
</dbReference>
<dbReference type="AlphaFoldDB" id="A0AAD7CJM8"/>
<dbReference type="EMBL" id="JARKIF010000001">
    <property type="protein sequence ID" value="KAJ7650530.1"/>
    <property type="molecule type" value="Genomic_DNA"/>
</dbReference>
<comment type="caution">
    <text evidence="2">The sequence shown here is derived from an EMBL/GenBank/DDBJ whole genome shotgun (WGS) entry which is preliminary data.</text>
</comment>
<organism evidence="2 3">
    <name type="scientific">Roridomyces roridus</name>
    <dbReference type="NCBI Taxonomy" id="1738132"/>
    <lineage>
        <taxon>Eukaryota</taxon>
        <taxon>Fungi</taxon>
        <taxon>Dikarya</taxon>
        <taxon>Basidiomycota</taxon>
        <taxon>Agaricomycotina</taxon>
        <taxon>Agaricomycetes</taxon>
        <taxon>Agaricomycetidae</taxon>
        <taxon>Agaricales</taxon>
        <taxon>Marasmiineae</taxon>
        <taxon>Mycenaceae</taxon>
        <taxon>Roridomyces</taxon>
    </lineage>
</organism>
<protein>
    <recommendedName>
        <fullName evidence="1">Bacteriophage T5 Orf172 DNA-binding domain-containing protein</fullName>
    </recommendedName>
</protein>
<evidence type="ECO:0000259" key="1">
    <source>
        <dbReference type="Pfam" id="PF10544"/>
    </source>
</evidence>